<proteinExistence type="predicted"/>
<dbReference type="AlphaFoldDB" id="A0A453JLX8"/>
<sequence>MLLAVDLAICRDEDPTAQRAALDGGAMHEVQNLNSFIVTSITMFMSLNS</sequence>
<reference evidence="1" key="3">
    <citation type="journal article" date="2017" name="Nature">
        <title>Genome sequence of the progenitor of the wheat D genome Aegilops tauschii.</title>
        <authorList>
            <person name="Luo M.C."/>
            <person name="Gu Y.Q."/>
            <person name="Puiu D."/>
            <person name="Wang H."/>
            <person name="Twardziok S.O."/>
            <person name="Deal K.R."/>
            <person name="Huo N."/>
            <person name="Zhu T."/>
            <person name="Wang L."/>
            <person name="Wang Y."/>
            <person name="McGuire P.E."/>
            <person name="Liu S."/>
            <person name="Long H."/>
            <person name="Ramasamy R.K."/>
            <person name="Rodriguez J.C."/>
            <person name="Van S.L."/>
            <person name="Yuan L."/>
            <person name="Wang Z."/>
            <person name="Xia Z."/>
            <person name="Xiao L."/>
            <person name="Anderson O.D."/>
            <person name="Ouyang S."/>
            <person name="Liang Y."/>
            <person name="Zimin A.V."/>
            <person name="Pertea G."/>
            <person name="Qi P."/>
            <person name="Bennetzen J.L."/>
            <person name="Dai X."/>
            <person name="Dawson M.W."/>
            <person name="Muller H.G."/>
            <person name="Kugler K."/>
            <person name="Rivarola-Duarte L."/>
            <person name="Spannagl M."/>
            <person name="Mayer K.F.X."/>
            <person name="Lu F.H."/>
            <person name="Bevan M.W."/>
            <person name="Leroy P."/>
            <person name="Li P."/>
            <person name="You F.M."/>
            <person name="Sun Q."/>
            <person name="Liu Z."/>
            <person name="Lyons E."/>
            <person name="Wicker T."/>
            <person name="Salzberg S.L."/>
            <person name="Devos K.M."/>
            <person name="Dvorak J."/>
        </authorList>
    </citation>
    <scope>NUCLEOTIDE SEQUENCE [LARGE SCALE GENOMIC DNA]</scope>
    <source>
        <strain evidence="1">cv. AL8/78</strain>
    </source>
</reference>
<dbReference type="Proteomes" id="UP000015105">
    <property type="component" value="Chromosome 5D"/>
</dbReference>
<reference evidence="2" key="2">
    <citation type="journal article" date="2017" name="Nat. Plants">
        <title>The Aegilops tauschii genome reveals multiple impacts of transposons.</title>
        <authorList>
            <person name="Zhao G."/>
            <person name="Zou C."/>
            <person name="Li K."/>
            <person name="Wang K."/>
            <person name="Li T."/>
            <person name="Gao L."/>
            <person name="Zhang X."/>
            <person name="Wang H."/>
            <person name="Yang Z."/>
            <person name="Liu X."/>
            <person name="Jiang W."/>
            <person name="Mao L."/>
            <person name="Kong X."/>
            <person name="Jiao Y."/>
            <person name="Jia J."/>
        </authorList>
    </citation>
    <scope>NUCLEOTIDE SEQUENCE [LARGE SCALE GENOMIC DNA]</scope>
    <source>
        <strain evidence="2">cv. AL8/78</strain>
    </source>
</reference>
<reference evidence="1" key="5">
    <citation type="journal article" date="2021" name="G3 (Bethesda)">
        <title>Aegilops tauschii genome assembly Aet v5.0 features greater sequence contiguity and improved annotation.</title>
        <authorList>
            <person name="Wang L."/>
            <person name="Zhu T."/>
            <person name="Rodriguez J.C."/>
            <person name="Deal K.R."/>
            <person name="Dubcovsky J."/>
            <person name="McGuire P.E."/>
            <person name="Lux T."/>
            <person name="Spannagl M."/>
            <person name="Mayer K.F.X."/>
            <person name="Baldrich P."/>
            <person name="Meyers B.C."/>
            <person name="Huo N."/>
            <person name="Gu Y.Q."/>
            <person name="Zhou H."/>
            <person name="Devos K.M."/>
            <person name="Bennetzen J.L."/>
            <person name="Unver T."/>
            <person name="Budak H."/>
            <person name="Gulick P.J."/>
            <person name="Galiba G."/>
            <person name="Kalapos B."/>
            <person name="Nelson D.R."/>
            <person name="Li P."/>
            <person name="You F.M."/>
            <person name="Luo M.C."/>
            <person name="Dvorak J."/>
        </authorList>
    </citation>
    <scope>NUCLEOTIDE SEQUENCE [LARGE SCALE GENOMIC DNA]</scope>
    <source>
        <strain evidence="1">cv. AL8/78</strain>
    </source>
</reference>
<dbReference type="Gramene" id="AET5Gv20115000.10">
    <property type="protein sequence ID" value="AET5Gv20115000.10"/>
    <property type="gene ID" value="AET5Gv20115000"/>
</dbReference>
<accession>A0A453JLX8</accession>
<dbReference type="EnsemblPlants" id="AET5Gv20115000.10">
    <property type="protein sequence ID" value="AET5Gv20115000.10"/>
    <property type="gene ID" value="AET5Gv20115000"/>
</dbReference>
<reference evidence="2" key="1">
    <citation type="journal article" date="2014" name="Science">
        <title>Ancient hybridizations among the ancestral genomes of bread wheat.</title>
        <authorList>
            <consortium name="International Wheat Genome Sequencing Consortium,"/>
            <person name="Marcussen T."/>
            <person name="Sandve S.R."/>
            <person name="Heier L."/>
            <person name="Spannagl M."/>
            <person name="Pfeifer M."/>
            <person name="Jakobsen K.S."/>
            <person name="Wulff B.B."/>
            <person name="Steuernagel B."/>
            <person name="Mayer K.F."/>
            <person name="Olsen O.A."/>
        </authorList>
    </citation>
    <scope>NUCLEOTIDE SEQUENCE [LARGE SCALE GENOMIC DNA]</scope>
    <source>
        <strain evidence="2">cv. AL8/78</strain>
    </source>
</reference>
<keyword evidence="2" id="KW-1185">Reference proteome</keyword>
<evidence type="ECO:0000313" key="2">
    <source>
        <dbReference type="Proteomes" id="UP000015105"/>
    </source>
</evidence>
<reference evidence="1" key="4">
    <citation type="submission" date="2019-03" db="UniProtKB">
        <authorList>
            <consortium name="EnsemblPlants"/>
        </authorList>
    </citation>
    <scope>IDENTIFICATION</scope>
</reference>
<evidence type="ECO:0000313" key="1">
    <source>
        <dbReference type="EnsemblPlants" id="AET5Gv20115000.10"/>
    </source>
</evidence>
<organism evidence="1 2">
    <name type="scientific">Aegilops tauschii subsp. strangulata</name>
    <name type="common">Goatgrass</name>
    <dbReference type="NCBI Taxonomy" id="200361"/>
    <lineage>
        <taxon>Eukaryota</taxon>
        <taxon>Viridiplantae</taxon>
        <taxon>Streptophyta</taxon>
        <taxon>Embryophyta</taxon>
        <taxon>Tracheophyta</taxon>
        <taxon>Spermatophyta</taxon>
        <taxon>Magnoliopsida</taxon>
        <taxon>Liliopsida</taxon>
        <taxon>Poales</taxon>
        <taxon>Poaceae</taxon>
        <taxon>BOP clade</taxon>
        <taxon>Pooideae</taxon>
        <taxon>Triticodae</taxon>
        <taxon>Triticeae</taxon>
        <taxon>Triticinae</taxon>
        <taxon>Aegilops</taxon>
    </lineage>
</organism>
<name>A0A453JLX8_AEGTS</name>
<protein>
    <submittedName>
        <fullName evidence="1">Uncharacterized protein</fullName>
    </submittedName>
</protein>